<keyword evidence="2" id="KW-1133">Transmembrane helix</keyword>
<evidence type="ECO:0000313" key="4">
    <source>
        <dbReference type="Proteomes" id="UP000009309"/>
    </source>
</evidence>
<keyword evidence="2" id="KW-0812">Transmembrane</keyword>
<keyword evidence="4" id="KW-1185">Reference proteome</keyword>
<dbReference type="AlphaFoldDB" id="I2GR09"/>
<gene>
    <name evidence="3" type="ORF">BN8_05664</name>
</gene>
<sequence length="284" mass="31650">MRKHTEKPPIDDLFARKLGNMSLTPGNDAWEALQERLGQKKQRVVIWRNPVLYRYAAAAACLILVALFGWLYWPAETNMQVQHQQVAVSTQKPVQSTKKQESEKSEQPEQNLPSTQTNAQTERPVEQLADVRKPGRSANFNKSKASVTSSPNDNLEKVQRSEEPIIAKSEPVKAPVEQPTTVSSEPVVAAAKPAPTADRVLVVTIAEPDALIAARQAAQETEEKVVVMNPEETKRKGVKKLLDQLQRVKQGEVAVAKRDNEQGTLLGWAYRGIKQSFEKDKSDK</sequence>
<dbReference type="STRING" id="1185876.BN8_05664"/>
<organism evidence="3 4">
    <name type="scientific">Fibrisoma limi BUZ 3</name>
    <dbReference type="NCBI Taxonomy" id="1185876"/>
    <lineage>
        <taxon>Bacteria</taxon>
        <taxon>Pseudomonadati</taxon>
        <taxon>Bacteroidota</taxon>
        <taxon>Cytophagia</taxon>
        <taxon>Cytophagales</taxon>
        <taxon>Spirosomataceae</taxon>
        <taxon>Fibrisoma</taxon>
    </lineage>
</organism>
<feature type="compositionally biased region" description="Polar residues" evidence="1">
    <location>
        <begin position="108"/>
        <end position="121"/>
    </location>
</feature>
<evidence type="ECO:0000313" key="3">
    <source>
        <dbReference type="EMBL" id="CCH56337.1"/>
    </source>
</evidence>
<feature type="compositionally biased region" description="Basic and acidic residues" evidence="1">
    <location>
        <begin position="98"/>
        <end position="107"/>
    </location>
</feature>
<dbReference type="Proteomes" id="UP000009309">
    <property type="component" value="Unassembled WGS sequence"/>
</dbReference>
<comment type="caution">
    <text evidence="3">The sequence shown here is derived from an EMBL/GenBank/DDBJ whole genome shotgun (WGS) entry which is preliminary data.</text>
</comment>
<keyword evidence="2" id="KW-0472">Membrane</keyword>
<reference evidence="3 4" key="1">
    <citation type="journal article" date="2012" name="J. Bacteriol.">
        <title>Genome Sequence of the Filamentous Bacterium Fibrisoma limi BUZ 3T.</title>
        <authorList>
            <person name="Filippini M."/>
            <person name="Qi W."/>
            <person name="Jaenicke S."/>
            <person name="Goesmann A."/>
            <person name="Smits T.H."/>
            <person name="Bagheri H.C."/>
        </authorList>
    </citation>
    <scope>NUCLEOTIDE SEQUENCE [LARGE SCALE GENOMIC DNA]</scope>
    <source>
        <strain evidence="4">BUZ 3T</strain>
    </source>
</reference>
<accession>I2GR09</accession>
<name>I2GR09_9BACT</name>
<feature type="region of interest" description="Disordered" evidence="1">
    <location>
        <begin position="91"/>
        <end position="162"/>
    </location>
</feature>
<dbReference type="EMBL" id="CAIT01000009">
    <property type="protein sequence ID" value="CCH56337.1"/>
    <property type="molecule type" value="Genomic_DNA"/>
</dbReference>
<dbReference type="eggNOG" id="ENOG5033M5C">
    <property type="taxonomic scope" value="Bacteria"/>
</dbReference>
<proteinExistence type="predicted"/>
<evidence type="ECO:0000256" key="1">
    <source>
        <dbReference type="SAM" id="MobiDB-lite"/>
    </source>
</evidence>
<feature type="compositionally biased region" description="Polar residues" evidence="1">
    <location>
        <begin position="138"/>
        <end position="153"/>
    </location>
</feature>
<feature type="compositionally biased region" description="Basic and acidic residues" evidence="1">
    <location>
        <begin position="123"/>
        <end position="133"/>
    </location>
</feature>
<evidence type="ECO:0000256" key="2">
    <source>
        <dbReference type="SAM" id="Phobius"/>
    </source>
</evidence>
<protein>
    <submittedName>
        <fullName evidence="3">Uncharacterized protein</fullName>
    </submittedName>
</protein>
<feature type="transmembrane region" description="Helical" evidence="2">
    <location>
        <begin position="51"/>
        <end position="73"/>
    </location>
</feature>